<feature type="region of interest" description="Disordered" evidence="1">
    <location>
        <begin position="52"/>
        <end position="86"/>
    </location>
</feature>
<evidence type="ECO:0000313" key="3">
    <source>
        <dbReference type="Proteomes" id="UP000807716"/>
    </source>
</evidence>
<gene>
    <name evidence="2" type="ORF">DFQ27_009456</name>
</gene>
<evidence type="ECO:0000256" key="1">
    <source>
        <dbReference type="SAM" id="MobiDB-lite"/>
    </source>
</evidence>
<feature type="compositionally biased region" description="Basic residues" evidence="1">
    <location>
        <begin position="73"/>
        <end position="82"/>
    </location>
</feature>
<keyword evidence="3" id="KW-1185">Reference proteome</keyword>
<protein>
    <submittedName>
        <fullName evidence="2">Uncharacterized protein</fullName>
    </submittedName>
</protein>
<organism evidence="2 3">
    <name type="scientific">Actinomortierella ambigua</name>
    <dbReference type="NCBI Taxonomy" id="1343610"/>
    <lineage>
        <taxon>Eukaryota</taxon>
        <taxon>Fungi</taxon>
        <taxon>Fungi incertae sedis</taxon>
        <taxon>Mucoromycota</taxon>
        <taxon>Mortierellomycotina</taxon>
        <taxon>Mortierellomycetes</taxon>
        <taxon>Mortierellales</taxon>
        <taxon>Mortierellaceae</taxon>
        <taxon>Actinomortierella</taxon>
    </lineage>
</organism>
<comment type="caution">
    <text evidence="2">The sequence shown here is derived from an EMBL/GenBank/DDBJ whole genome shotgun (WGS) entry which is preliminary data.</text>
</comment>
<dbReference type="Proteomes" id="UP000807716">
    <property type="component" value="Unassembled WGS sequence"/>
</dbReference>
<proteinExistence type="predicted"/>
<dbReference type="OrthoDB" id="2429336at2759"/>
<dbReference type="EMBL" id="JAAAJB010000870">
    <property type="protein sequence ID" value="KAG0250354.1"/>
    <property type="molecule type" value="Genomic_DNA"/>
</dbReference>
<reference evidence="2" key="1">
    <citation type="journal article" date="2020" name="Fungal Divers.">
        <title>Resolving the Mortierellaceae phylogeny through synthesis of multi-gene phylogenetics and phylogenomics.</title>
        <authorList>
            <person name="Vandepol N."/>
            <person name="Liber J."/>
            <person name="Desiro A."/>
            <person name="Na H."/>
            <person name="Kennedy M."/>
            <person name="Barry K."/>
            <person name="Grigoriev I.V."/>
            <person name="Miller A.N."/>
            <person name="O'Donnell K."/>
            <person name="Stajich J.E."/>
            <person name="Bonito G."/>
        </authorList>
    </citation>
    <scope>NUCLEOTIDE SEQUENCE</scope>
    <source>
        <strain evidence="2">BC1065</strain>
    </source>
</reference>
<accession>A0A9P6TXL4</accession>
<dbReference type="AlphaFoldDB" id="A0A9P6TXL4"/>
<evidence type="ECO:0000313" key="2">
    <source>
        <dbReference type="EMBL" id="KAG0250354.1"/>
    </source>
</evidence>
<name>A0A9P6TXL4_9FUNG</name>
<sequence>MKPCPLCSSEVLSFSVADDVAVEMCSNQECIYPFNEDPGDFEILVADNRPTKSLGFTEGTKRKNSTADASSEKKKKKKKTTKKISTEAAASGSSSIVADMLFGPTPVSSTLTSPQLPDLTFDILTHDSTWTTPVTPPDTAPTSTFDTKSLQQPFMDMSASGIESLLFGDDPLLGTGSFDEATMQLLEHDATFDAILHG</sequence>